<dbReference type="Proteomes" id="UP000001194">
    <property type="component" value="Unassembled WGS sequence"/>
</dbReference>
<gene>
    <name evidence="2" type="ORF">LACBIDRAFT_301241</name>
</gene>
<dbReference type="RefSeq" id="XP_001874069.1">
    <property type="nucleotide sequence ID" value="XM_001874034.1"/>
</dbReference>
<proteinExistence type="predicted"/>
<dbReference type="HOGENOM" id="CLU_003032_0_0_1"/>
<dbReference type="KEGG" id="lbc:LACBIDRAFT_301241"/>
<evidence type="ECO:0000313" key="3">
    <source>
        <dbReference type="Proteomes" id="UP000001194"/>
    </source>
</evidence>
<feature type="compositionally biased region" description="Low complexity" evidence="1">
    <location>
        <begin position="1161"/>
        <end position="1174"/>
    </location>
</feature>
<feature type="compositionally biased region" description="Pro residues" evidence="1">
    <location>
        <begin position="1062"/>
        <end position="1071"/>
    </location>
</feature>
<dbReference type="GeneID" id="6069322"/>
<feature type="compositionally biased region" description="Low complexity" evidence="1">
    <location>
        <begin position="1049"/>
        <end position="1061"/>
    </location>
</feature>
<feature type="compositionally biased region" description="Basic residues" evidence="1">
    <location>
        <begin position="342"/>
        <end position="351"/>
    </location>
</feature>
<feature type="compositionally biased region" description="Pro residues" evidence="1">
    <location>
        <begin position="15"/>
        <end position="24"/>
    </location>
</feature>
<feature type="region of interest" description="Disordered" evidence="1">
    <location>
        <begin position="342"/>
        <end position="381"/>
    </location>
</feature>
<sequence length="1238" mass="134401">MTLSANPDAALSPTWRPPKSPLPPHRLAKLANALGVSTPVPANAFSLSRSFSDSSGPMDQFRRSPTPFRRSPTPSTATSSVGFYSPSTSKFMLHVIPPLHLPHDSDALDDDSDMTPPPASASGYHTQFRRGTLVPLYSNFQAQLGAIAKEYALPSTVGLILYLVTTTQFQPTSPGATPTEEPGPRLSEDIWKHILARVLQEEQREEALLPSPNLNPRLLGLGVGARSTPYLPQESAGHLRPFLSSPGGVEPIQPQPTYPFTPAPSTPSSASDIRSSSKSAPPSSMSDEPGTPDTSVGGSAVRADSFDLPGLHSPSLIPILAKVEFDIDRRRAGWYEPWLRSRKANHAKRAGSRASGERSKSQDDEESHGRTPQIRLLIGRKQTASPISLNASLANDNAEEEVVDDAYEPLPEASDQEDEEDEDVAEDATARVSSLIGGKDPLEDVFGSDPDTWADIHSESNHNTRDSNLNITNLALTGADLSTISDLEDERIAGREEDEVEALLEQMSRPNLAISIPGSPQLNQKRSSSPSTQSSSRRHVPPPLVLAPQNQPTILQEPTPVLESSGSDTNLAYLESSSPEISDHDLEEEFDEYTTRVRSPAESVKRGGAVFGDLDLGLDPSEDFDDSDPHDRRRSQYLMRAQLDEIERTLAQLSPRILKADLEEEHNQSFHSATFSPKAPSLTLSPGGNTRNSDFFPASPRLPKHPDPPSPPSNASWPAVPFSSIKEKPEQGSAPVNGPPSPPQLAVNGITTSAPRSYVHRVPTDQPSAESEFRRRELEEEQSLYPPQSARSADSSTSSPVIPLSPDPFGRYPSTPDMAGGSRLSANQWEFVNMGRELVPLSTVIEDVEPPPQVQGRARSGTTSRFSADSFTTEEPGNTAKSSNRATLMSVKSIKKLWRKSSNKDKDKAPPSVPASSAPSSGRASPQPPPQRPERPSQEYQEFPDVPALPPTPLFGRFSPQPPPPPSHHPHPSQDHLHIQQPRSSQDLPMPPRISQDQLAPPPQPPQQLSVPFQSRNFNGNKASPIVPTQMLPSRTGSNLDRLHFDQESPYPIRPIRQSPRPASPPPLPPMPDKDRVVRKSILKSWKSSSSGNAAPPVAESRSSIEHQNGPPRAGGRRPSIIASSRTSVTSPDLPPSPQIPDHFVNGKNGPPSADHRQSTRSRLTTSSTDSSNSPPERQRSLGTRSSSPSRSMTSSRSSQETRPSFDVSQFEVVSPKMNSTLSYPYHALDHETDGHGN</sequence>
<dbReference type="InParanoid" id="B0CRP7"/>
<reference evidence="2 3" key="1">
    <citation type="journal article" date="2008" name="Nature">
        <title>The genome of Laccaria bicolor provides insights into mycorrhizal symbiosis.</title>
        <authorList>
            <person name="Martin F."/>
            <person name="Aerts A."/>
            <person name="Ahren D."/>
            <person name="Brun A."/>
            <person name="Danchin E.G.J."/>
            <person name="Duchaussoy F."/>
            <person name="Gibon J."/>
            <person name="Kohler A."/>
            <person name="Lindquist E."/>
            <person name="Pereda V."/>
            <person name="Salamov A."/>
            <person name="Shapiro H.J."/>
            <person name="Wuyts J."/>
            <person name="Blaudez D."/>
            <person name="Buee M."/>
            <person name="Brokstein P."/>
            <person name="Canbaeck B."/>
            <person name="Cohen D."/>
            <person name="Courty P.E."/>
            <person name="Coutinho P.M."/>
            <person name="Delaruelle C."/>
            <person name="Detter J.C."/>
            <person name="Deveau A."/>
            <person name="DiFazio S."/>
            <person name="Duplessis S."/>
            <person name="Fraissinet-Tachet L."/>
            <person name="Lucic E."/>
            <person name="Frey-Klett P."/>
            <person name="Fourrey C."/>
            <person name="Feussner I."/>
            <person name="Gay G."/>
            <person name="Grimwood J."/>
            <person name="Hoegger P.J."/>
            <person name="Jain P."/>
            <person name="Kilaru S."/>
            <person name="Labbe J."/>
            <person name="Lin Y.C."/>
            <person name="Legue V."/>
            <person name="Le Tacon F."/>
            <person name="Marmeisse R."/>
            <person name="Melayah D."/>
            <person name="Montanini B."/>
            <person name="Muratet M."/>
            <person name="Nehls U."/>
            <person name="Niculita-Hirzel H."/>
            <person name="Oudot-Le Secq M.P."/>
            <person name="Peter M."/>
            <person name="Quesneville H."/>
            <person name="Rajashekar B."/>
            <person name="Reich M."/>
            <person name="Rouhier N."/>
            <person name="Schmutz J."/>
            <person name="Yin T."/>
            <person name="Chalot M."/>
            <person name="Henrissat B."/>
            <person name="Kuees U."/>
            <person name="Lucas S."/>
            <person name="Van de Peer Y."/>
            <person name="Podila G.K."/>
            <person name="Polle A."/>
            <person name="Pukkila P.J."/>
            <person name="Richardson P.M."/>
            <person name="Rouze P."/>
            <person name="Sanders I.R."/>
            <person name="Stajich J.E."/>
            <person name="Tunlid A."/>
            <person name="Tuskan G."/>
            <person name="Grigoriev I.V."/>
        </authorList>
    </citation>
    <scope>NUCLEOTIDE SEQUENCE [LARGE SCALE GENOMIC DNA]</scope>
    <source>
        <strain evidence="3">S238N-H82 / ATCC MYA-4686</strain>
    </source>
</reference>
<feature type="compositionally biased region" description="Low complexity" evidence="1">
    <location>
        <begin position="789"/>
        <end position="799"/>
    </location>
</feature>
<feature type="region of interest" description="Disordered" evidence="1">
    <location>
        <begin position="1"/>
        <end position="26"/>
    </location>
</feature>
<name>B0CRP7_LACBS</name>
<keyword evidence="3" id="KW-1185">Reference proteome</keyword>
<feature type="region of interest" description="Disordered" evidence="1">
    <location>
        <begin position="668"/>
        <end position="822"/>
    </location>
</feature>
<feature type="region of interest" description="Disordered" evidence="1">
    <location>
        <begin position="513"/>
        <end position="551"/>
    </location>
</feature>
<feature type="region of interest" description="Disordered" evidence="1">
    <location>
        <begin position="843"/>
        <end position="1212"/>
    </location>
</feature>
<dbReference type="AlphaFoldDB" id="B0CRP7"/>
<accession>B0CRP7</accession>
<feature type="compositionally biased region" description="Low complexity" evidence="1">
    <location>
        <begin position="266"/>
        <end position="286"/>
    </location>
</feature>
<feature type="compositionally biased region" description="Polar residues" evidence="1">
    <location>
        <begin position="682"/>
        <end position="693"/>
    </location>
</feature>
<protein>
    <submittedName>
        <fullName evidence="2">Predicted protein</fullName>
    </submittedName>
</protein>
<feature type="compositionally biased region" description="Acidic residues" evidence="1">
    <location>
        <begin position="414"/>
        <end position="426"/>
    </location>
</feature>
<feature type="region of interest" description="Disordered" evidence="1">
    <location>
        <begin position="48"/>
        <end position="80"/>
    </location>
</feature>
<feature type="compositionally biased region" description="Pro residues" evidence="1">
    <location>
        <begin position="253"/>
        <end position="265"/>
    </location>
</feature>
<evidence type="ECO:0000256" key="1">
    <source>
        <dbReference type="SAM" id="MobiDB-lite"/>
    </source>
</evidence>
<organism evidence="3">
    <name type="scientific">Laccaria bicolor (strain S238N-H82 / ATCC MYA-4686)</name>
    <name type="common">Bicoloured deceiver</name>
    <name type="synonym">Laccaria laccata var. bicolor</name>
    <dbReference type="NCBI Taxonomy" id="486041"/>
    <lineage>
        <taxon>Eukaryota</taxon>
        <taxon>Fungi</taxon>
        <taxon>Dikarya</taxon>
        <taxon>Basidiomycota</taxon>
        <taxon>Agaricomycotina</taxon>
        <taxon>Agaricomycetes</taxon>
        <taxon>Agaricomycetidae</taxon>
        <taxon>Agaricales</taxon>
        <taxon>Agaricineae</taxon>
        <taxon>Hydnangiaceae</taxon>
        <taxon>Laccaria</taxon>
    </lineage>
</organism>
<feature type="compositionally biased region" description="Polar residues" evidence="1">
    <location>
        <begin position="860"/>
        <end position="887"/>
    </location>
</feature>
<feature type="compositionally biased region" description="Polar residues" evidence="1">
    <location>
        <begin position="1122"/>
        <end position="1131"/>
    </location>
</feature>
<feature type="compositionally biased region" description="Low complexity" evidence="1">
    <location>
        <begin position="526"/>
        <end position="535"/>
    </location>
</feature>
<feature type="compositionally biased region" description="Low complexity" evidence="1">
    <location>
        <begin position="914"/>
        <end position="925"/>
    </location>
</feature>
<feature type="compositionally biased region" description="Low complexity" evidence="1">
    <location>
        <begin position="1181"/>
        <end position="1203"/>
    </location>
</feature>
<dbReference type="EMBL" id="DS547091">
    <property type="protein sequence ID" value="EDR15861.1"/>
    <property type="molecule type" value="Genomic_DNA"/>
</dbReference>
<dbReference type="OrthoDB" id="2526154at2759"/>
<feature type="region of interest" description="Disordered" evidence="1">
    <location>
        <begin position="411"/>
        <end position="431"/>
    </location>
</feature>
<feature type="compositionally biased region" description="Low complexity" evidence="1">
    <location>
        <begin position="63"/>
        <end position="80"/>
    </location>
</feature>
<feature type="region of interest" description="Disordered" evidence="1">
    <location>
        <begin position="234"/>
        <end position="301"/>
    </location>
</feature>
<evidence type="ECO:0000313" key="2">
    <source>
        <dbReference type="EMBL" id="EDR15861.1"/>
    </source>
</evidence>